<dbReference type="Gene3D" id="3.10.120.10">
    <property type="entry name" value="Cytochrome b5-like heme/steroid binding domain"/>
    <property type="match status" value="1"/>
</dbReference>
<accession>A0A6F9DP60</accession>
<feature type="region of interest" description="Disordered" evidence="2">
    <location>
        <begin position="159"/>
        <end position="181"/>
    </location>
</feature>
<dbReference type="PANTHER" id="PTHR10281:SF106">
    <property type="entry name" value="IP06960P-RELATED"/>
    <property type="match status" value="1"/>
</dbReference>
<dbReference type="InterPro" id="IPR036400">
    <property type="entry name" value="Cyt_B5-like_heme/steroid_sf"/>
</dbReference>
<dbReference type="PANTHER" id="PTHR10281">
    <property type="entry name" value="MEMBRANE-ASSOCIATED PROGESTERONE RECEPTOR COMPONENT-RELATED"/>
    <property type="match status" value="1"/>
</dbReference>
<feature type="domain" description="Cytochrome b5 heme-binding" evidence="3">
    <location>
        <begin position="58"/>
        <end position="157"/>
    </location>
</feature>
<sequence>MGEEGGEGIFVSLVTNPINLVLLSVCAYLLYKIVRGNSTEDFGPPPNPGLPKLKQQDMTISELKEFDGVKNDGRILMAVNGKVFDVTRGKAFYGPDGPYGVFAGRDASRGLAQFRLDKDAIKDEYDDISDLNAMEMESVREWEMQFSEKYDFVGKLLKPGEEPTDYSDMSDSEADKDKKKD</sequence>
<proteinExistence type="evidence at transcript level"/>
<name>A0A6F9DP60_9ASCI</name>
<dbReference type="SMART" id="SM01117">
    <property type="entry name" value="Cyt-b5"/>
    <property type="match status" value="1"/>
</dbReference>
<dbReference type="EMBL" id="LR788958">
    <property type="protein sequence ID" value="CAB3264820.1"/>
    <property type="molecule type" value="mRNA"/>
</dbReference>
<dbReference type="InterPro" id="IPR001199">
    <property type="entry name" value="Cyt_B5-like_heme/steroid-bd"/>
</dbReference>
<dbReference type="GO" id="GO:0005783">
    <property type="term" value="C:endoplasmic reticulum"/>
    <property type="evidence" value="ECO:0007669"/>
    <property type="project" value="TreeGrafter"/>
</dbReference>
<evidence type="ECO:0000256" key="1">
    <source>
        <dbReference type="ARBA" id="ARBA00038357"/>
    </source>
</evidence>
<feature type="compositionally biased region" description="Acidic residues" evidence="2">
    <location>
        <begin position="162"/>
        <end position="172"/>
    </location>
</feature>
<protein>
    <submittedName>
        <fullName evidence="4">Membrane-associated progesterone receptor component 1</fullName>
    </submittedName>
</protein>
<dbReference type="GO" id="GO:0016020">
    <property type="term" value="C:membrane"/>
    <property type="evidence" value="ECO:0007669"/>
    <property type="project" value="TreeGrafter"/>
</dbReference>
<dbReference type="FunFam" id="3.10.120.10:FF:000003">
    <property type="entry name" value="membrane-associated progesterone receptor component 1"/>
    <property type="match status" value="1"/>
</dbReference>
<evidence type="ECO:0000313" key="4">
    <source>
        <dbReference type="EMBL" id="CAB3264820.1"/>
    </source>
</evidence>
<dbReference type="AlphaFoldDB" id="A0A6F9DP60"/>
<organism evidence="4">
    <name type="scientific">Phallusia mammillata</name>
    <dbReference type="NCBI Taxonomy" id="59560"/>
    <lineage>
        <taxon>Eukaryota</taxon>
        <taxon>Metazoa</taxon>
        <taxon>Chordata</taxon>
        <taxon>Tunicata</taxon>
        <taxon>Ascidiacea</taxon>
        <taxon>Phlebobranchia</taxon>
        <taxon>Ascidiidae</taxon>
        <taxon>Phallusia</taxon>
    </lineage>
</organism>
<evidence type="ECO:0000259" key="3">
    <source>
        <dbReference type="SMART" id="SM01117"/>
    </source>
</evidence>
<dbReference type="Pfam" id="PF00173">
    <property type="entry name" value="Cyt-b5"/>
    <property type="match status" value="1"/>
</dbReference>
<reference evidence="4" key="1">
    <citation type="submission" date="2020-04" db="EMBL/GenBank/DDBJ databases">
        <authorList>
            <person name="Neveu A P."/>
        </authorList>
    </citation>
    <scope>NUCLEOTIDE SEQUENCE</scope>
    <source>
        <tissue evidence="4">Whole embryo</tissue>
    </source>
</reference>
<dbReference type="InterPro" id="IPR050577">
    <property type="entry name" value="MAPR/NEUFC/NENF-like"/>
</dbReference>
<gene>
    <name evidence="4" type="primary">Pgrmc1</name>
</gene>
<dbReference type="SUPFAM" id="SSF55856">
    <property type="entry name" value="Cytochrome b5-like heme/steroid binding domain"/>
    <property type="match status" value="1"/>
</dbReference>
<evidence type="ECO:0000256" key="2">
    <source>
        <dbReference type="SAM" id="MobiDB-lite"/>
    </source>
</evidence>
<keyword evidence="4" id="KW-0675">Receptor</keyword>
<comment type="similarity">
    <text evidence="1">Belongs to the cytochrome b5 family. MAPR subfamily.</text>
</comment>